<organism evidence="3 4">
    <name type="scientific">Solanum verrucosum</name>
    <dbReference type="NCBI Taxonomy" id="315347"/>
    <lineage>
        <taxon>Eukaryota</taxon>
        <taxon>Viridiplantae</taxon>
        <taxon>Streptophyta</taxon>
        <taxon>Embryophyta</taxon>
        <taxon>Tracheophyta</taxon>
        <taxon>Spermatophyta</taxon>
        <taxon>Magnoliopsida</taxon>
        <taxon>eudicotyledons</taxon>
        <taxon>Gunneridae</taxon>
        <taxon>Pentapetalae</taxon>
        <taxon>asterids</taxon>
        <taxon>lamiids</taxon>
        <taxon>Solanales</taxon>
        <taxon>Solanaceae</taxon>
        <taxon>Solanoideae</taxon>
        <taxon>Solaneae</taxon>
        <taxon>Solanum</taxon>
    </lineage>
</organism>
<dbReference type="InterPro" id="IPR043128">
    <property type="entry name" value="Rev_trsase/Diguanyl_cyclase"/>
</dbReference>
<evidence type="ECO:0000313" key="3">
    <source>
        <dbReference type="EMBL" id="WMV42027.1"/>
    </source>
</evidence>
<dbReference type="Proteomes" id="UP001234989">
    <property type="component" value="Chromosome 8"/>
</dbReference>
<feature type="domain" description="Reverse transcriptase/retrotransposon-derived protein RNase H-like" evidence="2">
    <location>
        <begin position="87"/>
        <end position="155"/>
    </location>
</feature>
<evidence type="ECO:0000256" key="1">
    <source>
        <dbReference type="ARBA" id="ARBA00023268"/>
    </source>
</evidence>
<dbReference type="InterPro" id="IPR043502">
    <property type="entry name" value="DNA/RNA_pol_sf"/>
</dbReference>
<protein>
    <recommendedName>
        <fullName evidence="2">Reverse transcriptase/retrotransposon-derived protein RNase H-like domain-containing protein</fullName>
    </recommendedName>
</protein>
<evidence type="ECO:0000259" key="2">
    <source>
        <dbReference type="Pfam" id="PF17919"/>
    </source>
</evidence>
<dbReference type="AlphaFoldDB" id="A0AAF0U9W3"/>
<dbReference type="InterPro" id="IPR041577">
    <property type="entry name" value="RT_RNaseH_2"/>
</dbReference>
<dbReference type="Gene3D" id="3.30.70.270">
    <property type="match status" value="1"/>
</dbReference>
<evidence type="ECO:0000313" key="4">
    <source>
        <dbReference type="Proteomes" id="UP001234989"/>
    </source>
</evidence>
<dbReference type="GO" id="GO:0003824">
    <property type="term" value="F:catalytic activity"/>
    <property type="evidence" value="ECO:0007669"/>
    <property type="project" value="UniProtKB-KW"/>
</dbReference>
<dbReference type="PANTHER" id="PTHR37984:SF5">
    <property type="entry name" value="PROTEIN NYNRIN-LIKE"/>
    <property type="match status" value="1"/>
</dbReference>
<gene>
    <name evidence="3" type="ORF">MTR67_035412</name>
</gene>
<dbReference type="Pfam" id="PF17919">
    <property type="entry name" value="RT_RNaseH_2"/>
    <property type="match status" value="1"/>
</dbReference>
<dbReference type="SUPFAM" id="SSF56672">
    <property type="entry name" value="DNA/RNA polymerases"/>
    <property type="match status" value="1"/>
</dbReference>
<keyword evidence="1" id="KW-0511">Multifunctional enzyme</keyword>
<sequence>MCIDYHQLNKVTIKNKYTIPKIDDLFDQLQGGCCFSKIDLRSDYHQLRFRDSNIPKTPFKTRRFVEGFSSIASPLTKLTQKKVKFQWSYECEKSFSELKTRLTTTLILTLPDGSNGYVIYCDASKVGLGCVLMQRDHKSLQYVFTQKELNLRQRRWFEFLNDYDMNVLYHPGKANVAVDSLNRLSMGSVEHVEKKKELVKDVHWLAHFRVCLTDTSDGGVLKGAVHQQRVEVFSEEGNGVLRYQDCLCVPNVGELRKQILIQAHNSRYPIDPGATKMYYDL</sequence>
<dbReference type="InterPro" id="IPR050951">
    <property type="entry name" value="Retrovirus_Pol_polyprotein"/>
</dbReference>
<name>A0AAF0U9W3_SOLVR</name>
<accession>A0AAF0U9W3</accession>
<keyword evidence="4" id="KW-1185">Reference proteome</keyword>
<dbReference type="Gene3D" id="3.10.10.10">
    <property type="entry name" value="HIV Type 1 Reverse Transcriptase, subunit A, domain 1"/>
    <property type="match status" value="1"/>
</dbReference>
<reference evidence="3" key="1">
    <citation type="submission" date="2023-08" db="EMBL/GenBank/DDBJ databases">
        <title>A de novo genome assembly of Solanum verrucosum Schlechtendal, a Mexican diploid species geographically isolated from the other diploid A-genome species in potato relatives.</title>
        <authorList>
            <person name="Hosaka K."/>
        </authorList>
    </citation>
    <scope>NUCLEOTIDE SEQUENCE</scope>
    <source>
        <tissue evidence="3">Young leaves</tissue>
    </source>
</reference>
<dbReference type="PANTHER" id="PTHR37984">
    <property type="entry name" value="PROTEIN CBG26694"/>
    <property type="match status" value="1"/>
</dbReference>
<dbReference type="EMBL" id="CP133619">
    <property type="protein sequence ID" value="WMV42027.1"/>
    <property type="molecule type" value="Genomic_DNA"/>
</dbReference>
<proteinExistence type="predicted"/>